<dbReference type="GO" id="GO:0015689">
    <property type="term" value="P:molybdate ion transport"/>
    <property type="evidence" value="ECO:0007669"/>
    <property type="project" value="TreeGrafter"/>
</dbReference>
<proteinExistence type="predicted"/>
<dbReference type="InterPro" id="IPR050682">
    <property type="entry name" value="ModA/WtpA"/>
</dbReference>
<evidence type="ECO:0000313" key="2">
    <source>
        <dbReference type="Proteomes" id="UP000028640"/>
    </source>
</evidence>
<name>A0A085G6T6_EWIA3</name>
<protein>
    <submittedName>
        <fullName evidence="1">Molybdenum-binding periplasmic protein</fullName>
    </submittedName>
</protein>
<dbReference type="Proteomes" id="UP000028640">
    <property type="component" value="Unassembled WGS sequence"/>
</dbReference>
<reference evidence="1 2" key="1">
    <citation type="submission" date="2014-05" db="EMBL/GenBank/DDBJ databases">
        <title>ATOL: Assembling a taxonomically balanced genome-scale reconstruction of the evolutionary history of the Enterobacteriaceae.</title>
        <authorList>
            <person name="Plunkett G.III."/>
            <person name="Neeno-Eckwall E.C."/>
            <person name="Glasner J.D."/>
            <person name="Perna N.T."/>
        </authorList>
    </citation>
    <scope>NUCLEOTIDE SEQUENCE [LARGE SCALE GENOMIC DNA]</scope>
    <source>
        <strain evidence="1 2">ATCC 33852</strain>
    </source>
</reference>
<dbReference type="GO" id="GO:0030973">
    <property type="term" value="F:molybdate ion binding"/>
    <property type="evidence" value="ECO:0007669"/>
    <property type="project" value="TreeGrafter"/>
</dbReference>
<dbReference type="STRING" id="910964.GEAM_3240"/>
<sequence>MANSINVLAAGSLRLVWEQLTQAFTEATGTKVKTEFGPAGLLRQRIEQGEKTDLFASANTAHPLAIQQQGRALEVNTFCGNSLCLVARDTPELDGLNWLSVLLDSRFRLATSTPQSDPSGDYTLQMFEEIERRHPGSGEGLRNKALRLVGGPNSAAVPAGKLASEWLICSGQTDLFIGYTSYARLLRENDKLRVFNIPADYNVRANYALATCTEKAKPLAEFILSDQGQHLLQNAGFCGRDSVMRE</sequence>
<dbReference type="PANTHER" id="PTHR30632:SF0">
    <property type="entry name" value="SULFATE-BINDING PROTEIN"/>
    <property type="match status" value="1"/>
</dbReference>
<dbReference type="GeneID" id="78381393"/>
<dbReference type="EMBL" id="JMPJ01000065">
    <property type="protein sequence ID" value="KFC79431.1"/>
    <property type="molecule type" value="Genomic_DNA"/>
</dbReference>
<dbReference type="OrthoDB" id="516817at2"/>
<dbReference type="SUPFAM" id="SSF53850">
    <property type="entry name" value="Periplasmic binding protein-like II"/>
    <property type="match status" value="1"/>
</dbReference>
<dbReference type="NCBIfam" id="NF002918">
    <property type="entry name" value="PRK03537.1-4"/>
    <property type="match status" value="1"/>
</dbReference>
<dbReference type="Pfam" id="PF13531">
    <property type="entry name" value="SBP_bac_11"/>
    <property type="match status" value="1"/>
</dbReference>
<dbReference type="AlphaFoldDB" id="A0A085G6T6"/>
<evidence type="ECO:0000313" key="1">
    <source>
        <dbReference type="EMBL" id="KFC79431.1"/>
    </source>
</evidence>
<comment type="caution">
    <text evidence="1">The sequence shown here is derived from an EMBL/GenBank/DDBJ whole genome shotgun (WGS) entry which is preliminary data.</text>
</comment>
<dbReference type="PANTHER" id="PTHR30632">
    <property type="entry name" value="MOLYBDATE-BINDING PERIPLASMIC PROTEIN"/>
    <property type="match status" value="1"/>
</dbReference>
<accession>A0A085G6T6</accession>
<dbReference type="Gene3D" id="3.40.190.10">
    <property type="entry name" value="Periplasmic binding protein-like II"/>
    <property type="match status" value="2"/>
</dbReference>
<dbReference type="eggNOG" id="COG0725">
    <property type="taxonomic scope" value="Bacteria"/>
</dbReference>
<keyword evidence="2" id="KW-1185">Reference proteome</keyword>
<gene>
    <name evidence="1" type="ORF">GEAM_3240</name>
</gene>
<dbReference type="RefSeq" id="WP_034793401.1">
    <property type="nucleotide sequence ID" value="NZ_JMPJ01000065.1"/>
</dbReference>
<organism evidence="1 2">
    <name type="scientific">Ewingella americana (strain ATCC 33852 / DSM 4580 / CCUG 14506 / JCM 5911 / LMG 7869 / NCTC 12157 / CDC 1468-78)</name>
    <dbReference type="NCBI Taxonomy" id="910964"/>
    <lineage>
        <taxon>Bacteria</taxon>
        <taxon>Pseudomonadati</taxon>
        <taxon>Pseudomonadota</taxon>
        <taxon>Gammaproteobacteria</taxon>
        <taxon>Enterobacterales</taxon>
        <taxon>Yersiniaceae</taxon>
        <taxon>Ewingella</taxon>
    </lineage>
</organism>